<evidence type="ECO:0000256" key="1">
    <source>
        <dbReference type="ARBA" id="ARBA00009500"/>
    </source>
</evidence>
<dbReference type="PANTHER" id="PTHR11461">
    <property type="entry name" value="SERINE PROTEASE INHIBITOR, SERPIN"/>
    <property type="match status" value="1"/>
</dbReference>
<accession>A0A3G5BIN0</accession>
<organism evidence="7">
    <name type="scientific">Dolopus genitalis</name>
    <name type="common">Giant Australian assassin fly</name>
    <name type="synonym">Asilus genitalis</name>
    <dbReference type="NCBI Taxonomy" id="2488630"/>
    <lineage>
        <taxon>Eukaryota</taxon>
        <taxon>Metazoa</taxon>
        <taxon>Ecdysozoa</taxon>
        <taxon>Arthropoda</taxon>
        <taxon>Hexapoda</taxon>
        <taxon>Insecta</taxon>
        <taxon>Pterygota</taxon>
        <taxon>Neoptera</taxon>
        <taxon>Endopterygota</taxon>
        <taxon>Diptera</taxon>
        <taxon>Brachycera</taxon>
        <taxon>Muscomorpha</taxon>
        <taxon>Asiloidea</taxon>
        <taxon>Asilidae</taxon>
        <taxon>Asilinae</taxon>
        <taxon>Dolopus</taxon>
    </lineage>
</organism>
<sequence>MRLISSLLLVAVAVLSPVTMADFAAKSGEFAADLYTKVIDGKDGENVIISPFSVQTCVGLAYAGAGGVTAEEMAKGLRLTSNDRDEVAKSFGQVLDSYSTNPLLKIANKVYIKTGYTLKPQFNEIATKNFHSEAENINFAQKQESADKINSWVEGKTNNKIKDLISADSLSDDTRCVLVNAIYFKGFWDRQFEKEQTQKEDFWISETENVKVDMMNMNHKFKYGEFADLDASAVELPYKDSDLSMLIILPNTKTGLKALESKFSTINIAEMSKNMYKSEVNLKLPRFKIEFSMKLNEPLKKMGMTSMFSGADFSNLLEQPEPLKVSEVVHKAFIEVNEEGAEAAAATGLGVMLRSRPLPRQLAYFYADHPFIFFLKSPTEILFAGRYLKPQ</sequence>
<evidence type="ECO:0000259" key="6">
    <source>
        <dbReference type="SMART" id="SM00093"/>
    </source>
</evidence>
<reference evidence="7" key="1">
    <citation type="journal article" date="2018" name="Toxins">
        <title>Buzz kill: function and proteomic composition of venom from the giant assassin fly Dolopus genitalis (Diptera: Asilidae).</title>
        <authorList>
            <person name="Walker A.A."/>
            <person name="Dobson J."/>
            <person name="Jin J."/>
            <person name="Robinson S.D."/>
            <person name="Herzig V."/>
            <person name="Vetter I."/>
            <person name="King G.F."/>
            <person name="Fry B.G."/>
        </authorList>
    </citation>
    <scope>NUCLEOTIDE SEQUENCE</scope>
    <source>
        <strain evidence="7">Dg110</strain>
        <tissue evidence="7">Venom/thoracic glands</tissue>
    </source>
</reference>
<feature type="signal peptide" evidence="5">
    <location>
        <begin position="1"/>
        <end position="21"/>
    </location>
</feature>
<dbReference type="GO" id="GO:0005615">
    <property type="term" value="C:extracellular space"/>
    <property type="evidence" value="ECO:0007669"/>
    <property type="project" value="InterPro"/>
</dbReference>
<protein>
    <submittedName>
        <fullName evidence="7">Venom polypeptide</fullName>
    </submittedName>
</protein>
<dbReference type="SMART" id="SM00093">
    <property type="entry name" value="SERPIN"/>
    <property type="match status" value="1"/>
</dbReference>
<dbReference type="InterPro" id="IPR042185">
    <property type="entry name" value="Serpin_sf_2"/>
</dbReference>
<evidence type="ECO:0000256" key="2">
    <source>
        <dbReference type="ARBA" id="ARBA00022690"/>
    </source>
</evidence>
<evidence type="ECO:0000256" key="3">
    <source>
        <dbReference type="ARBA" id="ARBA00022900"/>
    </source>
</evidence>
<dbReference type="InterPro" id="IPR023795">
    <property type="entry name" value="Serpin_CS"/>
</dbReference>
<dbReference type="CDD" id="cd19601">
    <property type="entry name" value="serpin42Da-like"/>
    <property type="match status" value="1"/>
</dbReference>
<dbReference type="Gene3D" id="3.30.497.10">
    <property type="entry name" value="Antithrombin, subunit I, domain 2"/>
    <property type="match status" value="1"/>
</dbReference>
<evidence type="ECO:0000256" key="5">
    <source>
        <dbReference type="SAM" id="SignalP"/>
    </source>
</evidence>
<dbReference type="PANTHER" id="PTHR11461:SF211">
    <property type="entry name" value="GH10112P-RELATED"/>
    <property type="match status" value="1"/>
</dbReference>
<feature type="domain" description="Serpin" evidence="6">
    <location>
        <begin position="32"/>
        <end position="390"/>
    </location>
</feature>
<dbReference type="EMBL" id="MK075228">
    <property type="protein sequence ID" value="AYV99631.1"/>
    <property type="molecule type" value="mRNA"/>
</dbReference>
<proteinExistence type="evidence at transcript level"/>
<keyword evidence="3" id="KW-0722">Serine protease inhibitor</keyword>
<keyword evidence="2" id="KW-0646">Protease inhibitor</keyword>
<comment type="similarity">
    <text evidence="1 4">Belongs to the serpin family.</text>
</comment>
<dbReference type="SUPFAM" id="SSF56574">
    <property type="entry name" value="Serpins"/>
    <property type="match status" value="1"/>
</dbReference>
<dbReference type="InterPro" id="IPR042178">
    <property type="entry name" value="Serpin_sf_1"/>
</dbReference>
<keyword evidence="5" id="KW-0732">Signal</keyword>
<dbReference type="AlphaFoldDB" id="A0A3G5BIN0"/>
<name>A0A3G5BIN0_DOLGE</name>
<evidence type="ECO:0000256" key="4">
    <source>
        <dbReference type="RuleBase" id="RU000411"/>
    </source>
</evidence>
<dbReference type="Pfam" id="PF00079">
    <property type="entry name" value="Serpin"/>
    <property type="match status" value="1"/>
</dbReference>
<dbReference type="GO" id="GO:0004867">
    <property type="term" value="F:serine-type endopeptidase inhibitor activity"/>
    <property type="evidence" value="ECO:0007669"/>
    <property type="project" value="UniProtKB-KW"/>
</dbReference>
<dbReference type="InterPro" id="IPR023796">
    <property type="entry name" value="Serpin_dom"/>
</dbReference>
<dbReference type="InterPro" id="IPR036186">
    <property type="entry name" value="Serpin_sf"/>
</dbReference>
<dbReference type="PROSITE" id="PS00284">
    <property type="entry name" value="SERPIN"/>
    <property type="match status" value="1"/>
</dbReference>
<dbReference type="Gene3D" id="2.30.39.10">
    <property type="entry name" value="Alpha-1-antitrypsin, domain 1"/>
    <property type="match status" value="1"/>
</dbReference>
<dbReference type="InterPro" id="IPR000215">
    <property type="entry name" value="Serpin_fam"/>
</dbReference>
<evidence type="ECO:0000313" key="7">
    <source>
        <dbReference type="EMBL" id="AYV99631.1"/>
    </source>
</evidence>
<feature type="chain" id="PRO_5018154436" evidence="5">
    <location>
        <begin position="22"/>
        <end position="391"/>
    </location>
</feature>